<reference evidence="4 5" key="1">
    <citation type="submission" date="2020-07" db="EMBL/GenBank/DDBJ databases">
        <title>Sequencing the genomes of 1000 actinobacteria strains.</title>
        <authorList>
            <person name="Klenk H.-P."/>
        </authorList>
    </citation>
    <scope>NUCLEOTIDE SEQUENCE [LARGE SCALE GENOMIC DNA]</scope>
    <source>
        <strain evidence="4 5">DSM 44121</strain>
    </source>
</reference>
<dbReference type="AlphaFoldDB" id="A0A7W3JF61"/>
<feature type="domain" description="Putative Flp pilus-assembly TadG-like N-terminal" evidence="3">
    <location>
        <begin position="30"/>
        <end position="71"/>
    </location>
</feature>
<organism evidence="4 5">
    <name type="scientific">Promicromonospora sukumoe</name>
    <dbReference type="NCBI Taxonomy" id="88382"/>
    <lineage>
        <taxon>Bacteria</taxon>
        <taxon>Bacillati</taxon>
        <taxon>Actinomycetota</taxon>
        <taxon>Actinomycetes</taxon>
        <taxon>Micrococcales</taxon>
        <taxon>Promicromonosporaceae</taxon>
        <taxon>Promicromonospora</taxon>
    </lineage>
</organism>
<dbReference type="Pfam" id="PF13400">
    <property type="entry name" value="Tad"/>
    <property type="match status" value="1"/>
</dbReference>
<comment type="caution">
    <text evidence="4">The sequence shown here is derived from an EMBL/GenBank/DDBJ whole genome shotgun (WGS) entry which is preliminary data.</text>
</comment>
<feature type="region of interest" description="Disordered" evidence="1">
    <location>
        <begin position="184"/>
        <end position="235"/>
    </location>
</feature>
<dbReference type="RefSeq" id="WP_182620775.1">
    <property type="nucleotide sequence ID" value="NZ_BAAATF010000001.1"/>
</dbReference>
<accession>A0A7W3JF61</accession>
<feature type="compositionally biased region" description="Acidic residues" evidence="1">
    <location>
        <begin position="184"/>
        <end position="218"/>
    </location>
</feature>
<dbReference type="InterPro" id="IPR028087">
    <property type="entry name" value="Tad_N"/>
</dbReference>
<sequence>MGRSQRHRRPLFARWRHDEDRERGSLHVMAIPIAVGMLSVAVLVISMVGSATNDRREAGTAADSAALAAAQEWDEHLGALHGLHLLPGDFGDFWGIIEELLLTLVVADKMEEAATAYAEANGAELADFDYDVDSLRVWVEVEHEDEVPVAEIRSKAEATAQIKLNGGLCEDDGSLGWMIDGECVTEPDEDEMPGEDQGEDPGSEEPGDGDEEEDEEPAWEAPEVDGYGSRIVLVD</sequence>
<proteinExistence type="predicted"/>
<dbReference type="EMBL" id="JACGWV010000003">
    <property type="protein sequence ID" value="MBA8811690.1"/>
    <property type="molecule type" value="Genomic_DNA"/>
</dbReference>
<keyword evidence="5" id="KW-1185">Reference proteome</keyword>
<evidence type="ECO:0000256" key="1">
    <source>
        <dbReference type="SAM" id="MobiDB-lite"/>
    </source>
</evidence>
<name>A0A7W3JF61_9MICO</name>
<evidence type="ECO:0000313" key="4">
    <source>
        <dbReference type="EMBL" id="MBA8811690.1"/>
    </source>
</evidence>
<feature type="transmembrane region" description="Helical" evidence="2">
    <location>
        <begin position="26"/>
        <end position="48"/>
    </location>
</feature>
<dbReference type="Proteomes" id="UP000540568">
    <property type="component" value="Unassembled WGS sequence"/>
</dbReference>
<keyword evidence="2" id="KW-0472">Membrane</keyword>
<keyword evidence="2" id="KW-0812">Transmembrane</keyword>
<keyword evidence="2" id="KW-1133">Transmembrane helix</keyword>
<evidence type="ECO:0000313" key="5">
    <source>
        <dbReference type="Proteomes" id="UP000540568"/>
    </source>
</evidence>
<evidence type="ECO:0000259" key="3">
    <source>
        <dbReference type="Pfam" id="PF13400"/>
    </source>
</evidence>
<evidence type="ECO:0000256" key="2">
    <source>
        <dbReference type="SAM" id="Phobius"/>
    </source>
</evidence>
<gene>
    <name evidence="4" type="ORF">FHX71_005697</name>
</gene>
<protein>
    <recommendedName>
        <fullName evidence="3">Putative Flp pilus-assembly TadG-like N-terminal domain-containing protein</fullName>
    </recommendedName>
</protein>